<dbReference type="Proteomes" id="UP000252100">
    <property type="component" value="Chromosome"/>
</dbReference>
<organism evidence="2 3">
    <name type="scientific">Salicibibacter kimchii</name>
    <dbReference type="NCBI Taxonomy" id="2099786"/>
    <lineage>
        <taxon>Bacteria</taxon>
        <taxon>Bacillati</taxon>
        <taxon>Bacillota</taxon>
        <taxon>Bacilli</taxon>
        <taxon>Bacillales</taxon>
        <taxon>Bacillaceae</taxon>
        <taxon>Salicibibacter</taxon>
    </lineage>
</organism>
<reference evidence="2 3" key="1">
    <citation type="journal article" date="2018" name="J. Microbiol.">
        <title>Salicibibacter kimchii gen. nov., sp. nov., a moderately halophilic and alkalitolerant bacterium in the family Bacillaceae, isolated from kimchi.</title>
        <authorList>
            <person name="Jang J.Y."/>
            <person name="Oh Y.J."/>
            <person name="Lim S.K."/>
            <person name="Park H.K."/>
            <person name="Lee C."/>
            <person name="Kim J.Y."/>
            <person name="Lee M.A."/>
            <person name="Choi H.J."/>
        </authorList>
    </citation>
    <scope>NUCLEOTIDE SEQUENCE [LARGE SCALE GENOMIC DNA]</scope>
    <source>
        <strain evidence="2 3">NKC1-1</strain>
    </source>
</reference>
<feature type="region of interest" description="Disordered" evidence="1">
    <location>
        <begin position="34"/>
        <end position="72"/>
    </location>
</feature>
<dbReference type="KEGG" id="rue:DT065_05690"/>
<evidence type="ECO:0000313" key="2">
    <source>
        <dbReference type="EMBL" id="AXF55561.1"/>
    </source>
</evidence>
<dbReference type="RefSeq" id="WP_114371608.1">
    <property type="nucleotide sequence ID" value="NZ_CP031092.1"/>
</dbReference>
<proteinExistence type="predicted"/>
<evidence type="ECO:0000256" key="1">
    <source>
        <dbReference type="SAM" id="MobiDB-lite"/>
    </source>
</evidence>
<sequence length="100" mass="11047">MILKLQYISQVLFVLGSGVSLSAASIALRELQSERFDTSPDENGLNGEAPLPVGLDEPNLNNTDFSSNSNPDTETIVKMAQQMEAMKQQIAELEHRLEDR</sequence>
<dbReference type="AlphaFoldDB" id="A0A345BX80"/>
<feature type="compositionally biased region" description="Polar residues" evidence="1">
    <location>
        <begin position="59"/>
        <end position="72"/>
    </location>
</feature>
<protein>
    <submittedName>
        <fullName evidence="2">Uncharacterized protein</fullName>
    </submittedName>
</protein>
<keyword evidence="3" id="KW-1185">Reference proteome</keyword>
<evidence type="ECO:0000313" key="3">
    <source>
        <dbReference type="Proteomes" id="UP000252100"/>
    </source>
</evidence>
<dbReference type="EMBL" id="CP031092">
    <property type="protein sequence ID" value="AXF55561.1"/>
    <property type="molecule type" value="Genomic_DNA"/>
</dbReference>
<accession>A0A345BX80</accession>
<gene>
    <name evidence="2" type="ORF">DT065_05690</name>
</gene>
<name>A0A345BX80_9BACI</name>